<dbReference type="InterPro" id="IPR036005">
    <property type="entry name" value="Creatinase/aminopeptidase-like"/>
</dbReference>
<organism evidence="3 4">
    <name type="scientific">Aphanomyces stellatus</name>
    <dbReference type="NCBI Taxonomy" id="120398"/>
    <lineage>
        <taxon>Eukaryota</taxon>
        <taxon>Sar</taxon>
        <taxon>Stramenopiles</taxon>
        <taxon>Oomycota</taxon>
        <taxon>Saprolegniomycetes</taxon>
        <taxon>Saprolegniales</taxon>
        <taxon>Verrucalvaceae</taxon>
        <taxon>Aphanomyces</taxon>
    </lineage>
</organism>
<dbReference type="AlphaFoldDB" id="A0A485LJF6"/>
<dbReference type="Pfam" id="PF00557">
    <property type="entry name" value="Peptidase_M24"/>
    <property type="match status" value="1"/>
</dbReference>
<dbReference type="PANTHER" id="PTHR46112">
    <property type="entry name" value="AMINOPEPTIDASE"/>
    <property type="match status" value="1"/>
</dbReference>
<name>A0A485LJF6_9STRA</name>
<sequence length="387" mass="41936">MPTPPYYAPFHEETSTAAARRDDFHLKLRKVRELLVQRQAEAAVFGLAHNFAWLTGGGRNHIPISTDGGVGAIYVDSRRAVLITNNIEGHRLLHEELTGLDLELAEEPWHTAKSYQAAAASLATHNGIVLHDTDGAFDAALVPLRLALTPYDVQRYRDLGRDCAAVLAQVGPTLRPAMTEWAIGAAITQLCVARGIDVTVLLIATDDRIDAIRHPLPTTKKLQSKAMLVLCGRRGGLIASLTRIVYVGQAIPDDLRRRHDAVSFVDASALAATKPGATSGDVFRAIQAAYASKGFANEWTLHHQGGSAGYKGREWKATPDSNEPIDGNMAFAWNPSIAGTKSEDTVLLHENGEIEVLTQGEAGAWPLVHHTIGGKTYARPDILHLKL</sequence>
<dbReference type="SUPFAM" id="SSF53092">
    <property type="entry name" value="Creatinase/prolidase N-terminal domain"/>
    <property type="match status" value="1"/>
</dbReference>
<reference evidence="3 4" key="1">
    <citation type="submission" date="2019-03" db="EMBL/GenBank/DDBJ databases">
        <authorList>
            <person name="Gaulin E."/>
            <person name="Dumas B."/>
        </authorList>
    </citation>
    <scope>NUCLEOTIDE SEQUENCE [LARGE SCALE GENOMIC DNA]</scope>
    <source>
        <strain evidence="3">CBS 568.67</strain>
    </source>
</reference>
<accession>A0A485LJF6</accession>
<dbReference type="Proteomes" id="UP000332933">
    <property type="component" value="Unassembled WGS sequence"/>
</dbReference>
<protein>
    <submittedName>
        <fullName evidence="3">Aste57867_22069 protein</fullName>
    </submittedName>
</protein>
<dbReference type="CDD" id="cd01066">
    <property type="entry name" value="APP_MetAP"/>
    <property type="match status" value="1"/>
</dbReference>
<evidence type="ECO:0000313" key="3">
    <source>
        <dbReference type="EMBL" id="VFT98737.1"/>
    </source>
</evidence>
<dbReference type="SUPFAM" id="SSF55920">
    <property type="entry name" value="Creatinase/aminopeptidase"/>
    <property type="match status" value="1"/>
</dbReference>
<reference evidence="2" key="2">
    <citation type="submission" date="2019-06" db="EMBL/GenBank/DDBJ databases">
        <title>Genomics analysis of Aphanomyces spp. identifies a new class of oomycete effector associated with host adaptation.</title>
        <authorList>
            <person name="Gaulin E."/>
        </authorList>
    </citation>
    <scope>NUCLEOTIDE SEQUENCE</scope>
    <source>
        <strain evidence="2">CBS 578.67</strain>
    </source>
</reference>
<dbReference type="PANTHER" id="PTHR46112:SF2">
    <property type="entry name" value="XAA-PRO AMINOPEPTIDASE P-RELATED"/>
    <property type="match status" value="1"/>
</dbReference>
<evidence type="ECO:0000313" key="4">
    <source>
        <dbReference type="Proteomes" id="UP000332933"/>
    </source>
</evidence>
<feature type="domain" description="Peptidase M24" evidence="1">
    <location>
        <begin position="156"/>
        <end position="349"/>
    </location>
</feature>
<dbReference type="EMBL" id="VJMH01007015">
    <property type="protein sequence ID" value="KAF0686104.1"/>
    <property type="molecule type" value="Genomic_DNA"/>
</dbReference>
<dbReference type="EMBL" id="CAADRA010007041">
    <property type="protein sequence ID" value="VFT98737.1"/>
    <property type="molecule type" value="Genomic_DNA"/>
</dbReference>
<keyword evidence="4" id="KW-1185">Reference proteome</keyword>
<evidence type="ECO:0000313" key="2">
    <source>
        <dbReference type="EMBL" id="KAF0686104.1"/>
    </source>
</evidence>
<proteinExistence type="predicted"/>
<evidence type="ECO:0000259" key="1">
    <source>
        <dbReference type="Pfam" id="PF00557"/>
    </source>
</evidence>
<dbReference type="InterPro" id="IPR050659">
    <property type="entry name" value="Peptidase_M24B"/>
</dbReference>
<dbReference type="Gene3D" id="3.90.230.10">
    <property type="entry name" value="Creatinase/methionine aminopeptidase superfamily"/>
    <property type="match status" value="1"/>
</dbReference>
<dbReference type="InterPro" id="IPR029149">
    <property type="entry name" value="Creatin/AminoP/Spt16_N"/>
</dbReference>
<gene>
    <name evidence="3" type="primary">Aste57867_22069</name>
    <name evidence="2" type="ORF">As57867_022000</name>
    <name evidence="3" type="ORF">ASTE57867_22069</name>
</gene>
<dbReference type="InterPro" id="IPR000994">
    <property type="entry name" value="Pept_M24"/>
</dbReference>
<dbReference type="OrthoDB" id="2013818at2759"/>